<dbReference type="SMART" id="SM00563">
    <property type="entry name" value="PlsC"/>
    <property type="match status" value="1"/>
</dbReference>
<dbReference type="GO" id="GO:0005783">
    <property type="term" value="C:endoplasmic reticulum"/>
    <property type="evidence" value="ECO:0007669"/>
    <property type="project" value="TreeGrafter"/>
</dbReference>
<accession>A0AAJ8JQW5</accession>
<name>A0AAJ8JQW5_9TREE</name>
<evidence type="ECO:0000256" key="1">
    <source>
        <dbReference type="SAM" id="Phobius"/>
    </source>
</evidence>
<organism evidence="3 4">
    <name type="scientific">Cryptococcus depauperatus CBS 7841</name>
    <dbReference type="NCBI Taxonomy" id="1295531"/>
    <lineage>
        <taxon>Eukaryota</taxon>
        <taxon>Fungi</taxon>
        <taxon>Dikarya</taxon>
        <taxon>Basidiomycota</taxon>
        <taxon>Agaricomycotina</taxon>
        <taxon>Tremellomycetes</taxon>
        <taxon>Tremellales</taxon>
        <taxon>Cryptococcaceae</taxon>
        <taxon>Cryptococcus</taxon>
    </lineage>
</organism>
<dbReference type="Pfam" id="PF01553">
    <property type="entry name" value="Acyltransferase"/>
    <property type="match status" value="1"/>
</dbReference>
<evidence type="ECO:0000259" key="2">
    <source>
        <dbReference type="SMART" id="SM00563"/>
    </source>
</evidence>
<gene>
    <name evidence="3" type="ORF">L203_101985</name>
</gene>
<dbReference type="GO" id="GO:0016746">
    <property type="term" value="F:acyltransferase activity"/>
    <property type="evidence" value="ECO:0007669"/>
    <property type="project" value="InterPro"/>
</dbReference>
<keyword evidence="1" id="KW-0812">Transmembrane</keyword>
<keyword evidence="1" id="KW-0472">Membrane</keyword>
<dbReference type="RefSeq" id="XP_066067512.1">
    <property type="nucleotide sequence ID" value="XM_066211415.1"/>
</dbReference>
<evidence type="ECO:0000313" key="4">
    <source>
        <dbReference type="Proteomes" id="UP000094043"/>
    </source>
</evidence>
<dbReference type="CDD" id="cd07990">
    <property type="entry name" value="LPLAT_LCLAT1-like"/>
    <property type="match status" value="1"/>
</dbReference>
<sequence>MTQKPLYTIPIVDRHDRGPWTSRIFFPIFFTLGHIGGISAQFMSVPLLLIPLIGRRLFDNVIGWTKDGYARLLVAITVLFAPTKLAITSNSHPDLKELVQYNDAGDIIKINLPDRLVVIANHQAYLDWIYIWILCAYAGHSRGLIILLKSSLKHIPVIGWGMRFFNFIFLKRSWAADKDNLALALTQLGRKCRTDTGNLEISNRLPSKKRPPLWLLIFPEGTIVSDEERIKSIRYAEREGIDDYVTSLHPRSTGLLFCLRTLLQEIPDLQLLDLTIGYPGVPYGKYPQDWYGLSSVFLRSVPPPTVHIHLHLHSLSAPDLKIPSLGTTADTSDNTGLSSSTGLATPQEARAFELWLRGLWDAKEKRMSSFYKEQQFADHKSIIPIKQLHWYHWFSAIGGGAMTTLIAFLAICYYFL</sequence>
<dbReference type="SUPFAM" id="SSF69593">
    <property type="entry name" value="Glycerol-3-phosphate (1)-acyltransferase"/>
    <property type="match status" value="1"/>
</dbReference>
<feature type="transmembrane region" description="Helical" evidence="1">
    <location>
        <begin position="24"/>
        <end position="49"/>
    </location>
</feature>
<proteinExistence type="predicted"/>
<dbReference type="GO" id="GO:0036149">
    <property type="term" value="P:phosphatidylinositol acyl-chain remodeling"/>
    <property type="evidence" value="ECO:0007669"/>
    <property type="project" value="TreeGrafter"/>
</dbReference>
<dbReference type="EMBL" id="CP143785">
    <property type="protein sequence ID" value="WVN86812.1"/>
    <property type="molecule type" value="Genomic_DNA"/>
</dbReference>
<feature type="transmembrane region" description="Helical" evidence="1">
    <location>
        <begin position="390"/>
        <end position="415"/>
    </location>
</feature>
<dbReference type="GeneID" id="91086197"/>
<dbReference type="KEGG" id="cdep:91086197"/>
<feature type="domain" description="Phospholipid/glycerol acyltransferase" evidence="2">
    <location>
        <begin position="116"/>
        <end position="256"/>
    </location>
</feature>
<dbReference type="Proteomes" id="UP000094043">
    <property type="component" value="Chromosome 2"/>
</dbReference>
<dbReference type="InterPro" id="IPR002123">
    <property type="entry name" value="Plipid/glycerol_acylTrfase"/>
</dbReference>
<dbReference type="AlphaFoldDB" id="A0AAJ8JQW5"/>
<dbReference type="PANTHER" id="PTHR10983:SF16">
    <property type="entry name" value="LYSOCARDIOLIPIN ACYLTRANSFERASE 1"/>
    <property type="match status" value="1"/>
</dbReference>
<reference evidence="3" key="1">
    <citation type="submission" date="2016-06" db="EMBL/GenBank/DDBJ databases">
        <authorList>
            <person name="Cuomo C."/>
            <person name="Litvintseva A."/>
            <person name="Heitman J."/>
            <person name="Chen Y."/>
            <person name="Sun S."/>
            <person name="Springer D."/>
            <person name="Dromer F."/>
            <person name="Young S."/>
            <person name="Zeng Q."/>
            <person name="Chapman S."/>
            <person name="Gujja S."/>
            <person name="Saif S."/>
            <person name="Birren B."/>
        </authorList>
    </citation>
    <scope>NUCLEOTIDE SEQUENCE</scope>
    <source>
        <strain evidence="3">CBS 7841</strain>
    </source>
</reference>
<keyword evidence="4" id="KW-1185">Reference proteome</keyword>
<reference evidence="3" key="3">
    <citation type="submission" date="2024-01" db="EMBL/GenBank/DDBJ databases">
        <authorList>
            <person name="Coelho M.A."/>
            <person name="David-Palma M."/>
            <person name="Shea T."/>
            <person name="Sun S."/>
            <person name="Cuomo C.A."/>
            <person name="Heitman J."/>
        </authorList>
    </citation>
    <scope>NUCLEOTIDE SEQUENCE</scope>
    <source>
        <strain evidence="3">CBS 7841</strain>
    </source>
</reference>
<reference evidence="3" key="2">
    <citation type="journal article" date="2022" name="Elife">
        <title>Obligate sexual reproduction of a homothallic fungus closely related to the Cryptococcus pathogenic species complex.</title>
        <authorList>
            <person name="Passer A.R."/>
            <person name="Clancey S.A."/>
            <person name="Shea T."/>
            <person name="David-Palma M."/>
            <person name="Averette A.F."/>
            <person name="Boekhout T."/>
            <person name="Porcel B.M."/>
            <person name="Nowrousian M."/>
            <person name="Cuomo C.A."/>
            <person name="Sun S."/>
            <person name="Heitman J."/>
            <person name="Coelho M.A."/>
        </authorList>
    </citation>
    <scope>NUCLEOTIDE SEQUENCE</scope>
    <source>
        <strain evidence="3">CBS 7841</strain>
    </source>
</reference>
<protein>
    <recommendedName>
        <fullName evidence="2">Phospholipid/glycerol acyltransferase domain-containing protein</fullName>
    </recommendedName>
</protein>
<evidence type="ECO:0000313" key="3">
    <source>
        <dbReference type="EMBL" id="WVN86812.1"/>
    </source>
</evidence>
<dbReference type="PANTHER" id="PTHR10983">
    <property type="entry name" value="1-ACYLGLYCEROL-3-PHOSPHATE ACYLTRANSFERASE-RELATED"/>
    <property type="match status" value="1"/>
</dbReference>
<keyword evidence="1" id="KW-1133">Transmembrane helix</keyword>